<evidence type="ECO:0000256" key="7">
    <source>
        <dbReference type="ARBA" id="ARBA00022989"/>
    </source>
</evidence>
<feature type="domain" description="Methyl-accepting transducer" evidence="14">
    <location>
        <begin position="268"/>
        <end position="497"/>
    </location>
</feature>
<dbReference type="GO" id="GO:0007165">
    <property type="term" value="P:signal transduction"/>
    <property type="evidence" value="ECO:0007669"/>
    <property type="project" value="UniProtKB-KW"/>
</dbReference>
<dbReference type="OrthoDB" id="9151832at2"/>
<keyword evidence="6 13" id="KW-0812">Transmembrane</keyword>
<dbReference type="InterPro" id="IPR003660">
    <property type="entry name" value="HAMP_dom"/>
</dbReference>
<evidence type="ECO:0000256" key="8">
    <source>
        <dbReference type="ARBA" id="ARBA00023136"/>
    </source>
</evidence>
<name>A0A437LHJ0_9BURK</name>
<dbReference type="Pfam" id="PF00672">
    <property type="entry name" value="HAMP"/>
    <property type="match status" value="1"/>
</dbReference>
<dbReference type="GO" id="GO:0004888">
    <property type="term" value="F:transmembrane signaling receptor activity"/>
    <property type="evidence" value="ECO:0007669"/>
    <property type="project" value="InterPro"/>
</dbReference>
<keyword evidence="17" id="KW-1185">Reference proteome</keyword>
<evidence type="ECO:0000256" key="11">
    <source>
        <dbReference type="PROSITE-ProRule" id="PRU00284"/>
    </source>
</evidence>
<keyword evidence="5" id="KW-0997">Cell inner membrane</keyword>
<evidence type="ECO:0000313" key="17">
    <source>
        <dbReference type="Proteomes" id="UP000288587"/>
    </source>
</evidence>
<dbReference type="PROSITE" id="PS50885">
    <property type="entry name" value="HAMP"/>
    <property type="match status" value="1"/>
</dbReference>
<feature type="domain" description="HAMP" evidence="15">
    <location>
        <begin position="211"/>
        <end position="263"/>
    </location>
</feature>
<dbReference type="CDD" id="cd06225">
    <property type="entry name" value="HAMP"/>
    <property type="match status" value="1"/>
</dbReference>
<dbReference type="InterPro" id="IPR003122">
    <property type="entry name" value="Tar_rcpt_lig-bd"/>
</dbReference>
<dbReference type="RefSeq" id="WP_127683235.1">
    <property type="nucleotide sequence ID" value="NZ_SACM01000003.1"/>
</dbReference>
<gene>
    <name evidence="16" type="ORF">EOD73_11940</name>
</gene>
<dbReference type="InterPro" id="IPR004089">
    <property type="entry name" value="MCPsignal_dom"/>
</dbReference>
<dbReference type="FunFam" id="1.10.287.950:FF:000001">
    <property type="entry name" value="Methyl-accepting chemotaxis sensory transducer"/>
    <property type="match status" value="1"/>
</dbReference>
<dbReference type="PRINTS" id="PR00260">
    <property type="entry name" value="CHEMTRNSDUCR"/>
</dbReference>
<evidence type="ECO:0000256" key="9">
    <source>
        <dbReference type="ARBA" id="ARBA00023224"/>
    </source>
</evidence>
<keyword evidence="7 13" id="KW-1133">Transmembrane helix</keyword>
<evidence type="ECO:0000259" key="15">
    <source>
        <dbReference type="PROSITE" id="PS50885"/>
    </source>
</evidence>
<feature type="region of interest" description="Disordered" evidence="12">
    <location>
        <begin position="517"/>
        <end position="581"/>
    </location>
</feature>
<keyword evidence="3" id="KW-0488">Methylation</keyword>
<dbReference type="Pfam" id="PF00015">
    <property type="entry name" value="MCPsignal"/>
    <property type="match status" value="1"/>
</dbReference>
<dbReference type="CDD" id="cd11386">
    <property type="entry name" value="MCP_signal"/>
    <property type="match status" value="1"/>
</dbReference>
<evidence type="ECO:0000256" key="5">
    <source>
        <dbReference type="ARBA" id="ARBA00022519"/>
    </source>
</evidence>
<dbReference type="GO" id="GO:0005886">
    <property type="term" value="C:plasma membrane"/>
    <property type="evidence" value="ECO:0007669"/>
    <property type="project" value="UniProtKB-SubCell"/>
</dbReference>
<dbReference type="PROSITE" id="PS50111">
    <property type="entry name" value="CHEMOTAXIS_TRANSDUC_2"/>
    <property type="match status" value="1"/>
</dbReference>
<reference evidence="16 17" key="1">
    <citation type="submission" date="2019-01" db="EMBL/GenBank/DDBJ databases">
        <authorList>
            <person name="Chen W.-M."/>
        </authorList>
    </citation>
    <scope>NUCLEOTIDE SEQUENCE [LARGE SCALE GENOMIC DNA]</scope>
    <source>
        <strain evidence="16 17">CCP-18</strain>
    </source>
</reference>
<accession>A0A437LHJ0</accession>
<dbReference type="SMART" id="SM00304">
    <property type="entry name" value="HAMP"/>
    <property type="match status" value="2"/>
</dbReference>
<comment type="similarity">
    <text evidence="10">Belongs to the methyl-accepting chemotaxis (MCP) protein family.</text>
</comment>
<feature type="compositionally biased region" description="Pro residues" evidence="12">
    <location>
        <begin position="556"/>
        <end position="566"/>
    </location>
</feature>
<dbReference type="EMBL" id="SACM01000003">
    <property type="protein sequence ID" value="RVT84833.1"/>
    <property type="molecule type" value="Genomic_DNA"/>
</dbReference>
<dbReference type="GO" id="GO:0006935">
    <property type="term" value="P:chemotaxis"/>
    <property type="evidence" value="ECO:0007669"/>
    <property type="project" value="UniProtKB-KW"/>
</dbReference>
<dbReference type="Pfam" id="PF02203">
    <property type="entry name" value="TarH"/>
    <property type="match status" value="1"/>
</dbReference>
<dbReference type="PANTHER" id="PTHR43531:SF14">
    <property type="entry name" value="METHYL-ACCEPTING CHEMOTAXIS PROTEIN I-RELATED"/>
    <property type="match status" value="1"/>
</dbReference>
<dbReference type="AlphaFoldDB" id="A0A437LHJ0"/>
<evidence type="ECO:0000256" key="1">
    <source>
        <dbReference type="ARBA" id="ARBA00004429"/>
    </source>
</evidence>
<keyword evidence="2" id="KW-1003">Cell membrane</keyword>
<dbReference type="SMART" id="SM00283">
    <property type="entry name" value="MA"/>
    <property type="match status" value="1"/>
</dbReference>
<dbReference type="Proteomes" id="UP000288587">
    <property type="component" value="Unassembled WGS sequence"/>
</dbReference>
<comment type="subcellular location">
    <subcellularLocation>
        <location evidence="1">Cell inner membrane</location>
        <topology evidence="1">Multi-pass membrane protein</topology>
    </subcellularLocation>
</comment>
<evidence type="ECO:0000256" key="10">
    <source>
        <dbReference type="ARBA" id="ARBA00029447"/>
    </source>
</evidence>
<feature type="transmembrane region" description="Helical" evidence="13">
    <location>
        <begin position="12"/>
        <end position="33"/>
    </location>
</feature>
<sequence length="581" mass="60813">MLRNLSIRKRLLWVYIAFVVLILGMGALGIWVASTQNTAFNRFQHGVLGGSTHALLTRVEMLNMRRYEKDMALHVQDAAKRAEYQKKWEDAYAAAEKAMAELDRRIVDPASIEALKRVREHLSKYHEGTRAAMKDLDGKDTAEANKALRVAQPAYVEADKILAGALETVDRFAKAATDKLNGLYNVVLYATIGVVVFALAMVVIGGRIVSASIVDPLRRAEQFSSQVRDGDLTGDLANSGNDEATQLSQALIDMQASLQKIVGNVRQAAESIQVASSEVASGNQDLSHRTEQTAASLQQTASAMNELTATVNQTADSARTAAQLASQASSAAERGGAVVGEVVSTMEQINHSSRRINDIIGTIDGIAFQTNILALNAAVEAARAGEAGRGFAVVAAEVRSLAQRSAEAAREIKSLIGASVESVDAGTRLVADAGTTMDEIVSSVQRVTDIIGEISAAAGEQSSGIGSVNDSVVQLDQATQQNAALVEESAAAAQSLREQAQKLAEVVATFRLPGGSAAAYKAPTPAPASKPAAKPLAKPAAKAAAPRSAPAASAPRPAPSPSPAPAPASASASADGDWETF</sequence>
<feature type="transmembrane region" description="Helical" evidence="13">
    <location>
        <begin position="186"/>
        <end position="209"/>
    </location>
</feature>
<evidence type="ECO:0000259" key="14">
    <source>
        <dbReference type="PROSITE" id="PS50111"/>
    </source>
</evidence>
<proteinExistence type="inferred from homology"/>
<evidence type="ECO:0000256" key="12">
    <source>
        <dbReference type="SAM" id="MobiDB-lite"/>
    </source>
</evidence>
<dbReference type="InterPro" id="IPR004090">
    <property type="entry name" value="Chemotax_Me-accpt_rcpt"/>
</dbReference>
<evidence type="ECO:0000256" key="13">
    <source>
        <dbReference type="SAM" id="Phobius"/>
    </source>
</evidence>
<evidence type="ECO:0000313" key="16">
    <source>
        <dbReference type="EMBL" id="RVT84833.1"/>
    </source>
</evidence>
<evidence type="ECO:0000256" key="4">
    <source>
        <dbReference type="ARBA" id="ARBA00022500"/>
    </source>
</evidence>
<evidence type="ECO:0000256" key="3">
    <source>
        <dbReference type="ARBA" id="ARBA00022481"/>
    </source>
</evidence>
<organism evidence="16 17">
    <name type="scientific">Inhella crocodyli</name>
    <dbReference type="NCBI Taxonomy" id="2499851"/>
    <lineage>
        <taxon>Bacteria</taxon>
        <taxon>Pseudomonadati</taxon>
        <taxon>Pseudomonadota</taxon>
        <taxon>Betaproteobacteria</taxon>
        <taxon>Burkholderiales</taxon>
        <taxon>Sphaerotilaceae</taxon>
        <taxon>Inhella</taxon>
    </lineage>
</organism>
<dbReference type="SUPFAM" id="SSF58104">
    <property type="entry name" value="Methyl-accepting chemotaxis protein (MCP) signaling domain"/>
    <property type="match status" value="1"/>
</dbReference>
<evidence type="ECO:0000256" key="2">
    <source>
        <dbReference type="ARBA" id="ARBA00022475"/>
    </source>
</evidence>
<keyword evidence="9 11" id="KW-0807">Transducer</keyword>
<comment type="caution">
    <text evidence="16">The sequence shown here is derived from an EMBL/GenBank/DDBJ whole genome shotgun (WGS) entry which is preliminary data.</text>
</comment>
<keyword evidence="4" id="KW-0145">Chemotaxis</keyword>
<dbReference type="PANTHER" id="PTHR43531">
    <property type="entry name" value="PROTEIN ICFG"/>
    <property type="match status" value="1"/>
</dbReference>
<feature type="compositionally biased region" description="Low complexity" evidence="12">
    <location>
        <begin position="517"/>
        <end position="555"/>
    </location>
</feature>
<dbReference type="InterPro" id="IPR051310">
    <property type="entry name" value="MCP_chemotaxis"/>
</dbReference>
<evidence type="ECO:0000256" key="6">
    <source>
        <dbReference type="ARBA" id="ARBA00022692"/>
    </source>
</evidence>
<dbReference type="Gene3D" id="1.10.287.950">
    <property type="entry name" value="Methyl-accepting chemotaxis protein"/>
    <property type="match status" value="1"/>
</dbReference>
<protein>
    <submittedName>
        <fullName evidence="16">HAMP domain-containing protein</fullName>
    </submittedName>
</protein>
<keyword evidence="8 13" id="KW-0472">Membrane</keyword>